<feature type="region of interest" description="Disordered" evidence="1">
    <location>
        <begin position="158"/>
        <end position="200"/>
    </location>
</feature>
<accession>A0ABY1I2Q3</accession>
<feature type="transmembrane region" description="Helical" evidence="2">
    <location>
        <begin position="129"/>
        <end position="150"/>
    </location>
</feature>
<evidence type="ECO:0000313" key="3">
    <source>
        <dbReference type="EMBL" id="SHI48274.1"/>
    </source>
</evidence>
<keyword evidence="2" id="KW-1133">Transmembrane helix</keyword>
<evidence type="ECO:0000256" key="2">
    <source>
        <dbReference type="SAM" id="Phobius"/>
    </source>
</evidence>
<proteinExistence type="predicted"/>
<organism evidence="3 4">
    <name type="scientific">Actinomyces denticolens</name>
    <dbReference type="NCBI Taxonomy" id="52767"/>
    <lineage>
        <taxon>Bacteria</taxon>
        <taxon>Bacillati</taxon>
        <taxon>Actinomycetota</taxon>
        <taxon>Actinomycetes</taxon>
        <taxon>Actinomycetales</taxon>
        <taxon>Actinomycetaceae</taxon>
        <taxon>Actinomyces</taxon>
    </lineage>
</organism>
<evidence type="ECO:0000313" key="4">
    <source>
        <dbReference type="Proteomes" id="UP000184390"/>
    </source>
</evidence>
<sequence>MSLPHDGSPPSAGSPEPDDPNVSSPIPPPGAQVVPSDALTAVTAGTPSMAAIPPLISTPSWIPVSPSDGFPRSAPTGSPYAPSGSDPFGAPIGRPIGPAAPVASVPVPAPARQTPPAPAKRGERGRTRLLLGALVLALAVAGAFGGILLGERVGGHGRASSITGASGAGAPSSTAPRGESSGAPSSAQDQRAPLPVAPTQTVGPAMVPVDAPAGSLPYASIYSPSLNISCELTATEVGCHVYERDYLSAGLVDCSSLTFAISADSAGSRLRCGEHFLSEAGIPSHELAYGLTAVYGASACRSEQSGMTCWNLATGHGFTVSRASYSQF</sequence>
<feature type="compositionally biased region" description="Pro residues" evidence="1">
    <location>
        <begin position="107"/>
        <end position="118"/>
    </location>
</feature>
<keyword evidence="2" id="KW-0812">Transmembrane</keyword>
<feature type="region of interest" description="Disordered" evidence="1">
    <location>
        <begin position="1"/>
        <end position="40"/>
    </location>
</feature>
<feature type="compositionally biased region" description="Low complexity" evidence="1">
    <location>
        <begin position="158"/>
        <end position="178"/>
    </location>
</feature>
<feature type="compositionally biased region" description="Low complexity" evidence="1">
    <location>
        <begin position="87"/>
        <end position="106"/>
    </location>
</feature>
<comment type="caution">
    <text evidence="3">The sequence shown here is derived from an EMBL/GenBank/DDBJ whole genome shotgun (WGS) entry which is preliminary data.</text>
</comment>
<protein>
    <submittedName>
        <fullName evidence="3">Uncharacterized protein</fullName>
    </submittedName>
</protein>
<dbReference type="EMBL" id="FQYL01000002">
    <property type="protein sequence ID" value="SHI48274.1"/>
    <property type="molecule type" value="Genomic_DNA"/>
</dbReference>
<name>A0ABY1I2Q3_9ACTO</name>
<keyword evidence="2" id="KW-0472">Membrane</keyword>
<reference evidence="3 4" key="1">
    <citation type="submission" date="2016-11" db="EMBL/GenBank/DDBJ databases">
        <authorList>
            <person name="Varghese N."/>
            <person name="Submissions S."/>
        </authorList>
    </citation>
    <scope>NUCLEOTIDE SEQUENCE [LARGE SCALE GENOMIC DNA]</scope>
    <source>
        <strain evidence="3 4">PA</strain>
    </source>
</reference>
<gene>
    <name evidence="3" type="ORF">SAMN05216246_102237</name>
</gene>
<feature type="region of interest" description="Disordered" evidence="1">
    <location>
        <begin position="54"/>
        <end position="124"/>
    </location>
</feature>
<evidence type="ECO:0000256" key="1">
    <source>
        <dbReference type="SAM" id="MobiDB-lite"/>
    </source>
</evidence>
<dbReference type="Proteomes" id="UP000184390">
    <property type="component" value="Unassembled WGS sequence"/>
</dbReference>
<dbReference type="RefSeq" id="WP_143163817.1">
    <property type="nucleotide sequence ID" value="NZ_FQYL01000002.1"/>
</dbReference>
<keyword evidence="4" id="KW-1185">Reference proteome</keyword>